<dbReference type="CDD" id="cd01667">
    <property type="entry name" value="TGS_ThrRS"/>
    <property type="match status" value="1"/>
</dbReference>
<dbReference type="HAMAP" id="MF_00184">
    <property type="entry name" value="Thr_tRNA_synth"/>
    <property type="match status" value="1"/>
</dbReference>
<dbReference type="InterPro" id="IPR002314">
    <property type="entry name" value="aa-tRNA-synt_IIb"/>
</dbReference>
<dbReference type="GO" id="GO:0000049">
    <property type="term" value="F:tRNA binding"/>
    <property type="evidence" value="ECO:0007669"/>
    <property type="project" value="UniProtKB-KW"/>
</dbReference>
<dbReference type="Gene3D" id="3.30.980.10">
    <property type="entry name" value="Threonyl-trna Synthetase, Chain A, domain 2"/>
    <property type="match status" value="1"/>
</dbReference>
<keyword evidence="9 13" id="KW-0694">RNA-binding</keyword>
<dbReference type="Gene3D" id="3.10.20.30">
    <property type="match status" value="1"/>
</dbReference>
<dbReference type="GO" id="GO:0005829">
    <property type="term" value="C:cytosol"/>
    <property type="evidence" value="ECO:0007669"/>
    <property type="project" value="TreeGrafter"/>
</dbReference>
<reference evidence="16" key="1">
    <citation type="submission" date="2022-03" db="EMBL/GenBank/DDBJ databases">
        <title>Sea Food Isolates.</title>
        <authorList>
            <person name="Li c."/>
        </authorList>
    </citation>
    <scope>NUCLEOTIDE SEQUENCE</scope>
    <source>
        <strain evidence="16">19CA06SA08-2</strain>
    </source>
</reference>
<evidence type="ECO:0000256" key="6">
    <source>
        <dbReference type="ARBA" id="ARBA00022741"/>
    </source>
</evidence>
<dbReference type="InterPro" id="IPR002320">
    <property type="entry name" value="Thr-tRNA-ligase_IIa"/>
</dbReference>
<dbReference type="Pfam" id="PF00587">
    <property type="entry name" value="tRNA-synt_2b"/>
    <property type="match status" value="1"/>
</dbReference>
<keyword evidence="2 13" id="KW-0963">Cytoplasm</keyword>
<evidence type="ECO:0000259" key="14">
    <source>
        <dbReference type="PROSITE" id="PS50862"/>
    </source>
</evidence>
<evidence type="ECO:0000256" key="10">
    <source>
        <dbReference type="ARBA" id="ARBA00022917"/>
    </source>
</evidence>
<keyword evidence="3 13" id="KW-0820">tRNA-binding</keyword>
<comment type="subunit">
    <text evidence="13">Homodimer.</text>
</comment>
<feature type="binding site" evidence="13">
    <location>
        <position position="334"/>
    </location>
    <ligand>
        <name>Zn(2+)</name>
        <dbReference type="ChEBI" id="CHEBI:29105"/>
        <note>catalytic</note>
    </ligand>
</feature>
<feature type="region of interest" description="Catalytic" evidence="13">
    <location>
        <begin position="243"/>
        <end position="534"/>
    </location>
</feature>
<dbReference type="InterPro" id="IPR006195">
    <property type="entry name" value="aa-tRNA-synth_II"/>
</dbReference>
<dbReference type="Pfam" id="PF02824">
    <property type="entry name" value="TGS"/>
    <property type="match status" value="1"/>
</dbReference>
<feature type="binding site" evidence="13">
    <location>
        <position position="385"/>
    </location>
    <ligand>
        <name>Zn(2+)</name>
        <dbReference type="ChEBI" id="CHEBI:29105"/>
        <note>catalytic</note>
    </ligand>
</feature>
<feature type="binding site" evidence="13">
    <location>
        <position position="511"/>
    </location>
    <ligand>
        <name>Zn(2+)</name>
        <dbReference type="ChEBI" id="CHEBI:29105"/>
        <note>catalytic</note>
    </ligand>
</feature>
<dbReference type="InterPro" id="IPR012947">
    <property type="entry name" value="tRNA_SAD"/>
</dbReference>
<dbReference type="PROSITE" id="PS51880">
    <property type="entry name" value="TGS"/>
    <property type="match status" value="1"/>
</dbReference>
<keyword evidence="8 13" id="KW-0067">ATP-binding</keyword>
<evidence type="ECO:0000256" key="13">
    <source>
        <dbReference type="HAMAP-Rule" id="MF_00184"/>
    </source>
</evidence>
<evidence type="ECO:0000256" key="7">
    <source>
        <dbReference type="ARBA" id="ARBA00022833"/>
    </source>
</evidence>
<dbReference type="FunFam" id="3.30.930.10:FF:000002">
    <property type="entry name" value="Threonine--tRNA ligase"/>
    <property type="match status" value="1"/>
</dbReference>
<dbReference type="SUPFAM" id="SSF55681">
    <property type="entry name" value="Class II aaRS and biotin synthetases"/>
    <property type="match status" value="1"/>
</dbReference>
<dbReference type="FunFam" id="3.30.54.20:FF:000002">
    <property type="entry name" value="Threonine--tRNA ligase"/>
    <property type="match status" value="1"/>
</dbReference>
<evidence type="ECO:0000256" key="11">
    <source>
        <dbReference type="ARBA" id="ARBA00023146"/>
    </source>
</evidence>
<evidence type="ECO:0000256" key="2">
    <source>
        <dbReference type="ARBA" id="ARBA00022490"/>
    </source>
</evidence>
<dbReference type="InterPro" id="IPR004095">
    <property type="entry name" value="TGS"/>
</dbReference>
<dbReference type="SUPFAM" id="SSF55186">
    <property type="entry name" value="ThrRS/AlaRS common domain"/>
    <property type="match status" value="1"/>
</dbReference>
<dbReference type="EC" id="6.1.1.3" evidence="13"/>
<protein>
    <recommendedName>
        <fullName evidence="13">Threonine--tRNA ligase</fullName>
        <ecNumber evidence="13">6.1.1.3</ecNumber>
    </recommendedName>
    <alternativeName>
        <fullName evidence="13">Threonyl-tRNA synthetase</fullName>
        <shortName evidence="13">ThrRS</shortName>
    </alternativeName>
</protein>
<dbReference type="FunFam" id="3.10.20.30:FF:000005">
    <property type="entry name" value="Threonine--tRNA ligase"/>
    <property type="match status" value="1"/>
</dbReference>
<dbReference type="Gene3D" id="3.30.930.10">
    <property type="entry name" value="Bira Bifunctional Protein, Domain 2"/>
    <property type="match status" value="1"/>
</dbReference>
<dbReference type="InterPro" id="IPR033728">
    <property type="entry name" value="ThrRS_core"/>
</dbReference>
<dbReference type="PRINTS" id="PR01047">
    <property type="entry name" value="TRNASYNTHTHR"/>
</dbReference>
<dbReference type="Gene3D" id="3.40.50.800">
    <property type="entry name" value="Anticodon-binding domain"/>
    <property type="match status" value="1"/>
</dbReference>
<evidence type="ECO:0000256" key="9">
    <source>
        <dbReference type="ARBA" id="ARBA00022884"/>
    </source>
</evidence>
<dbReference type="CDD" id="cd00771">
    <property type="entry name" value="ThrRS_core"/>
    <property type="match status" value="1"/>
</dbReference>
<dbReference type="FunFam" id="3.30.980.10:FF:000005">
    <property type="entry name" value="Threonyl-tRNA synthetase, mitochondrial"/>
    <property type="match status" value="1"/>
</dbReference>
<keyword evidence="7 13" id="KW-0862">Zinc</keyword>
<feature type="domain" description="Aminoacyl-transfer RNA synthetases class-II family profile" evidence="14">
    <location>
        <begin position="243"/>
        <end position="534"/>
    </location>
</feature>
<comment type="catalytic activity">
    <reaction evidence="12 13">
        <text>tRNA(Thr) + L-threonine + ATP = L-threonyl-tRNA(Thr) + AMP + diphosphate + H(+)</text>
        <dbReference type="Rhea" id="RHEA:24624"/>
        <dbReference type="Rhea" id="RHEA-COMP:9670"/>
        <dbReference type="Rhea" id="RHEA-COMP:9704"/>
        <dbReference type="ChEBI" id="CHEBI:15378"/>
        <dbReference type="ChEBI" id="CHEBI:30616"/>
        <dbReference type="ChEBI" id="CHEBI:33019"/>
        <dbReference type="ChEBI" id="CHEBI:57926"/>
        <dbReference type="ChEBI" id="CHEBI:78442"/>
        <dbReference type="ChEBI" id="CHEBI:78534"/>
        <dbReference type="ChEBI" id="CHEBI:456215"/>
        <dbReference type="EC" id="6.1.1.3"/>
    </reaction>
</comment>
<dbReference type="FunFam" id="3.40.50.800:FF:000001">
    <property type="entry name" value="Threonine--tRNA ligase"/>
    <property type="match status" value="1"/>
</dbReference>
<name>A0AAU6U0E4_UNCXX</name>
<dbReference type="InterPro" id="IPR036621">
    <property type="entry name" value="Anticodon-bd_dom_sf"/>
</dbReference>
<keyword evidence="11 13" id="KW-0030">Aminoacyl-tRNA synthetase</keyword>
<evidence type="ECO:0000256" key="12">
    <source>
        <dbReference type="ARBA" id="ARBA00049515"/>
    </source>
</evidence>
<keyword evidence="4 13" id="KW-0436">Ligase</keyword>
<dbReference type="Pfam" id="PF07973">
    <property type="entry name" value="tRNA_SAD"/>
    <property type="match status" value="1"/>
</dbReference>
<dbReference type="SMART" id="SM00863">
    <property type="entry name" value="tRNA_SAD"/>
    <property type="match status" value="1"/>
</dbReference>
<keyword evidence="10 13" id="KW-0648">Protein biosynthesis</keyword>
<proteinExistence type="inferred from homology"/>
<evidence type="ECO:0000256" key="4">
    <source>
        <dbReference type="ARBA" id="ARBA00022598"/>
    </source>
</evidence>
<evidence type="ECO:0000313" key="16">
    <source>
        <dbReference type="EMBL" id="XAG67366.1"/>
    </source>
</evidence>
<dbReference type="InterPro" id="IPR012675">
    <property type="entry name" value="Beta-grasp_dom_sf"/>
</dbReference>
<dbReference type="GO" id="GO:0046872">
    <property type="term" value="F:metal ion binding"/>
    <property type="evidence" value="ECO:0007669"/>
    <property type="project" value="UniProtKB-KW"/>
</dbReference>
<sequence>MPIITLPDGSQRQFAHSVSVMDVAADIGPGLAKACIAGRVNGELVDACELIEADASLAIITAKDEEGLDILRHSCAHLLGHAIKQLWPQTKMAIGPVIDNGFYYDIDLDRTLTDDDLAALEERMLALAAKDYDVIKKKVSWQEARDVFEARGETYKVEILDQNIARDDQPGLYHHEEYVDMCRGPHVPNMRHCHHFKLQKMSGAYWRGDSNNKMLQRIYGTAWADKKQLKGYLQRLEEASKRDHRKIGKQLDLYHMQEEAPGMVFWHNDGWTIFRELETFIRGKLKEYDYQEVKGPFMMDRVLWERSGHWEKYAQAMFTTQSENREYAIKPMNCPGHVQIFNQGLKSYRDLPLRMAEFGSCHRNEPSGSLHGLMRVRGFTQDDAHIFCTEEQIMEEVSACIRMVYDVYGTFGFENVVVKLSTRPEQRIGSDEAWDRAEAALAQALVLNGLKYDLQPGEGAFYGPKIEFTLHDCLDRAWQCGTVQLDFALPGRLGATYVGEDNERHVPVMIHRAILGSLERFIGILTEEYAGLFPTWLAPTQAVVMNITDNQADYAVKVAKALNDAGLRAKADLRNEKIGFKIREHTLKRVPFMLVCGDKEVEAGKIAVRTRKGADLGTYPVEELVALLTQEVQTRGQKKVEE</sequence>
<dbReference type="InterPro" id="IPR004154">
    <property type="entry name" value="Anticodon-bd"/>
</dbReference>
<dbReference type="PROSITE" id="PS50862">
    <property type="entry name" value="AA_TRNA_LIGASE_II"/>
    <property type="match status" value="1"/>
</dbReference>
<dbReference type="CDD" id="cd00860">
    <property type="entry name" value="ThrRS_anticodon"/>
    <property type="match status" value="1"/>
</dbReference>
<keyword evidence="5 13" id="KW-0479">Metal-binding</keyword>
<dbReference type="SUPFAM" id="SSF81271">
    <property type="entry name" value="TGS-like"/>
    <property type="match status" value="1"/>
</dbReference>
<dbReference type="InterPro" id="IPR018163">
    <property type="entry name" value="Thr/Ala-tRNA-synth_IIc_edit"/>
</dbReference>
<dbReference type="AlphaFoldDB" id="A0AAU6U0E4"/>
<dbReference type="InterPro" id="IPR047246">
    <property type="entry name" value="ThrRS_anticodon"/>
</dbReference>
<keyword evidence="6 13" id="KW-0547">Nucleotide-binding</keyword>
<dbReference type="EMBL" id="CP095353">
    <property type="protein sequence ID" value="XAG67366.1"/>
    <property type="molecule type" value="Genomic_DNA"/>
</dbReference>
<dbReference type="InterPro" id="IPR045864">
    <property type="entry name" value="aa-tRNA-synth_II/BPL/LPL"/>
</dbReference>
<evidence type="ECO:0000256" key="1">
    <source>
        <dbReference type="ARBA" id="ARBA00008226"/>
    </source>
</evidence>
<organism evidence="16">
    <name type="scientific">bacterium 19CA06SA08-2</name>
    <dbReference type="NCBI Taxonomy" id="2920658"/>
    <lineage>
        <taxon>Bacteria</taxon>
    </lineage>
</organism>
<dbReference type="SUPFAM" id="SSF52954">
    <property type="entry name" value="Class II aaRS ABD-related"/>
    <property type="match status" value="1"/>
</dbReference>
<evidence type="ECO:0000259" key="15">
    <source>
        <dbReference type="PROSITE" id="PS51880"/>
    </source>
</evidence>
<comment type="similarity">
    <text evidence="1 13">Belongs to the class-II aminoacyl-tRNA synthetase family.</text>
</comment>
<accession>A0AAU6U0E4</accession>
<evidence type="ECO:0000256" key="8">
    <source>
        <dbReference type="ARBA" id="ARBA00022840"/>
    </source>
</evidence>
<dbReference type="Pfam" id="PF03129">
    <property type="entry name" value="HGTP_anticodon"/>
    <property type="match status" value="1"/>
</dbReference>
<dbReference type="NCBIfam" id="TIGR00418">
    <property type="entry name" value="thrS"/>
    <property type="match status" value="1"/>
</dbReference>
<dbReference type="GO" id="GO:0006435">
    <property type="term" value="P:threonyl-tRNA aminoacylation"/>
    <property type="evidence" value="ECO:0007669"/>
    <property type="project" value="UniProtKB-UniRule"/>
</dbReference>
<comment type="subcellular location">
    <subcellularLocation>
        <location evidence="13">Cytoplasm</location>
    </subcellularLocation>
</comment>
<evidence type="ECO:0000256" key="5">
    <source>
        <dbReference type="ARBA" id="ARBA00022723"/>
    </source>
</evidence>
<dbReference type="InterPro" id="IPR012676">
    <property type="entry name" value="TGS-like"/>
</dbReference>
<gene>
    <name evidence="13 16" type="primary">thrS</name>
    <name evidence="16" type="ORF">MRM75_11815</name>
</gene>
<dbReference type="Gene3D" id="3.30.54.20">
    <property type="match status" value="1"/>
</dbReference>
<dbReference type="PANTHER" id="PTHR11451">
    <property type="entry name" value="THREONINE-TRNA LIGASE"/>
    <property type="match status" value="1"/>
</dbReference>
<dbReference type="PANTHER" id="PTHR11451:SF44">
    <property type="entry name" value="THREONINE--TRNA LIGASE, CHLOROPLASTIC_MITOCHONDRIAL 2"/>
    <property type="match status" value="1"/>
</dbReference>
<feature type="domain" description="TGS" evidence="15">
    <location>
        <begin position="1"/>
        <end position="61"/>
    </location>
</feature>
<evidence type="ECO:0000256" key="3">
    <source>
        <dbReference type="ARBA" id="ARBA00022555"/>
    </source>
</evidence>
<dbReference type="GO" id="GO:0005524">
    <property type="term" value="F:ATP binding"/>
    <property type="evidence" value="ECO:0007669"/>
    <property type="project" value="UniProtKB-UniRule"/>
</dbReference>
<dbReference type="GO" id="GO:0004829">
    <property type="term" value="F:threonine-tRNA ligase activity"/>
    <property type="evidence" value="ECO:0007669"/>
    <property type="project" value="UniProtKB-UniRule"/>
</dbReference>
<comment type="cofactor">
    <cofactor evidence="13">
        <name>Zn(2+)</name>
        <dbReference type="ChEBI" id="CHEBI:29105"/>
    </cofactor>
    <text evidence="13">Binds 1 zinc ion per subunit.</text>
</comment>